<dbReference type="Gene3D" id="3.40.50.10310">
    <property type="entry name" value="Creatininase"/>
    <property type="match status" value="1"/>
</dbReference>
<evidence type="ECO:0000256" key="3">
    <source>
        <dbReference type="ARBA" id="ARBA00022801"/>
    </source>
</evidence>
<organism evidence="5">
    <name type="scientific">bioreactor metagenome</name>
    <dbReference type="NCBI Taxonomy" id="1076179"/>
    <lineage>
        <taxon>unclassified sequences</taxon>
        <taxon>metagenomes</taxon>
        <taxon>ecological metagenomes</taxon>
    </lineage>
</organism>
<dbReference type="EC" id="3.5.2.10" evidence="5"/>
<reference evidence="5" key="1">
    <citation type="submission" date="2019-08" db="EMBL/GenBank/DDBJ databases">
        <authorList>
            <person name="Kucharzyk K."/>
            <person name="Murdoch R.W."/>
            <person name="Higgins S."/>
            <person name="Loffler F."/>
        </authorList>
    </citation>
    <scope>NUCLEOTIDE SEQUENCE</scope>
</reference>
<dbReference type="AlphaFoldDB" id="A0A644X1J1"/>
<evidence type="ECO:0000256" key="2">
    <source>
        <dbReference type="ARBA" id="ARBA00022723"/>
    </source>
</evidence>
<dbReference type="GO" id="GO:0009231">
    <property type="term" value="P:riboflavin biosynthetic process"/>
    <property type="evidence" value="ECO:0007669"/>
    <property type="project" value="TreeGrafter"/>
</dbReference>
<protein>
    <submittedName>
        <fullName evidence="5">Creatinine amidohydrolase</fullName>
        <ecNumber evidence="5">3.5.2.10</ecNumber>
    </submittedName>
</protein>
<accession>A0A644X1J1</accession>
<dbReference type="PANTHER" id="PTHR35005">
    <property type="entry name" value="3-DEHYDRO-SCYLLO-INOSOSE HYDROLASE"/>
    <property type="match status" value="1"/>
</dbReference>
<name>A0A644X1J1_9ZZZZ</name>
<dbReference type="EMBL" id="VSSQ01001639">
    <property type="protein sequence ID" value="MPM10010.1"/>
    <property type="molecule type" value="Genomic_DNA"/>
</dbReference>
<sequence>MLIKWYELNKDEFEQYKNNAVVAINFASTEQHSTYLPVGTDGFLGESILLEGARKAKGNVLILPNVYYGYSPHHRFAPGYLTIRQNTLISYARDICACVADQGFRKMAIVNSHGGNQSYLSCVVNEVGEEYENILQLVEFKYWDLISETIAKYRQSAPGGMGHACEFETSIMIYLRPDLVRKDKIFVCEAPAGDEWYQPGLISKKKYYKFQSFNKYNENGNIGQPHLATAEKGKLFFDAATDRLAEFFDYFAENQ</sequence>
<evidence type="ECO:0000313" key="5">
    <source>
        <dbReference type="EMBL" id="MPM10010.1"/>
    </source>
</evidence>
<proteinExistence type="predicted"/>
<keyword evidence="2" id="KW-0479">Metal-binding</keyword>
<evidence type="ECO:0000256" key="1">
    <source>
        <dbReference type="ARBA" id="ARBA00001947"/>
    </source>
</evidence>
<keyword evidence="3 5" id="KW-0378">Hydrolase</keyword>
<dbReference type="SUPFAM" id="SSF102215">
    <property type="entry name" value="Creatininase"/>
    <property type="match status" value="1"/>
</dbReference>
<keyword evidence="4" id="KW-0862">Zinc</keyword>
<dbReference type="Pfam" id="PF02633">
    <property type="entry name" value="Creatininase"/>
    <property type="match status" value="1"/>
</dbReference>
<dbReference type="PANTHER" id="PTHR35005:SF1">
    <property type="entry name" value="2-AMINO-5-FORMYLAMINO-6-RIBOSYLAMINOPYRIMIDIN-4(3H)-ONE 5'-MONOPHOSPHATE DEFORMYLASE"/>
    <property type="match status" value="1"/>
</dbReference>
<dbReference type="InterPro" id="IPR003785">
    <property type="entry name" value="Creatininase/forma_Hydrolase"/>
</dbReference>
<dbReference type="InterPro" id="IPR024087">
    <property type="entry name" value="Creatininase-like_sf"/>
</dbReference>
<dbReference type="GO" id="GO:0046872">
    <property type="term" value="F:metal ion binding"/>
    <property type="evidence" value="ECO:0007669"/>
    <property type="project" value="UniProtKB-KW"/>
</dbReference>
<comment type="cofactor">
    <cofactor evidence="1">
        <name>Zn(2+)</name>
        <dbReference type="ChEBI" id="CHEBI:29105"/>
    </cofactor>
</comment>
<gene>
    <name evidence="5" type="primary">crnA_9</name>
    <name evidence="5" type="ORF">SDC9_56334</name>
</gene>
<evidence type="ECO:0000256" key="4">
    <source>
        <dbReference type="ARBA" id="ARBA00022833"/>
    </source>
</evidence>
<dbReference type="GO" id="GO:0016811">
    <property type="term" value="F:hydrolase activity, acting on carbon-nitrogen (but not peptide) bonds, in linear amides"/>
    <property type="evidence" value="ECO:0007669"/>
    <property type="project" value="TreeGrafter"/>
</dbReference>
<dbReference type="GO" id="GO:0047789">
    <property type="term" value="F:creatininase activity"/>
    <property type="evidence" value="ECO:0007669"/>
    <property type="project" value="UniProtKB-EC"/>
</dbReference>
<comment type="caution">
    <text evidence="5">The sequence shown here is derived from an EMBL/GenBank/DDBJ whole genome shotgun (WGS) entry which is preliminary data.</text>
</comment>